<dbReference type="SUPFAM" id="SSF52980">
    <property type="entry name" value="Restriction endonuclease-like"/>
    <property type="match status" value="1"/>
</dbReference>
<protein>
    <recommendedName>
        <fullName evidence="2">UPF0102 protein HXK23_04995</fullName>
    </recommendedName>
</protein>
<dbReference type="AlphaFoldDB" id="A0A930YTB0"/>
<comment type="caution">
    <text evidence="4">The sequence shown here is derived from an EMBL/GenBank/DDBJ whole genome shotgun (WGS) entry which is preliminary data.</text>
</comment>
<dbReference type="PANTHER" id="PTHR34039:SF1">
    <property type="entry name" value="UPF0102 PROTEIN YRAN"/>
    <property type="match status" value="1"/>
</dbReference>
<dbReference type="Proteomes" id="UP000772566">
    <property type="component" value="Unassembled WGS sequence"/>
</dbReference>
<dbReference type="Gene3D" id="3.40.1350.10">
    <property type="match status" value="1"/>
</dbReference>
<evidence type="ECO:0000313" key="5">
    <source>
        <dbReference type="Proteomes" id="UP000772566"/>
    </source>
</evidence>
<dbReference type="Pfam" id="PF02021">
    <property type="entry name" value="UPF0102"/>
    <property type="match status" value="1"/>
</dbReference>
<proteinExistence type="inferred from homology"/>
<reference evidence="4" key="1">
    <citation type="submission" date="2020-04" db="EMBL/GenBank/DDBJ databases">
        <title>Deep metagenomics examines the oral microbiome during advanced dental caries in children, revealing novel taxa and co-occurrences with host molecules.</title>
        <authorList>
            <person name="Baker J.L."/>
            <person name="Morton J.T."/>
            <person name="Dinis M."/>
            <person name="Alvarez R."/>
            <person name="Tran N.C."/>
            <person name="Knight R."/>
            <person name="Edlund A."/>
        </authorList>
    </citation>
    <scope>NUCLEOTIDE SEQUENCE</scope>
    <source>
        <strain evidence="4">JCVI_22A_bin.2</strain>
    </source>
</reference>
<dbReference type="InterPro" id="IPR011335">
    <property type="entry name" value="Restrct_endonuc-II-like"/>
</dbReference>
<dbReference type="EMBL" id="JABZGT010000312">
    <property type="protein sequence ID" value="MBF4809556.1"/>
    <property type="molecule type" value="Genomic_DNA"/>
</dbReference>
<evidence type="ECO:0000256" key="1">
    <source>
        <dbReference type="ARBA" id="ARBA00006738"/>
    </source>
</evidence>
<dbReference type="GO" id="GO:0003676">
    <property type="term" value="F:nucleic acid binding"/>
    <property type="evidence" value="ECO:0007669"/>
    <property type="project" value="InterPro"/>
</dbReference>
<evidence type="ECO:0000256" key="2">
    <source>
        <dbReference type="HAMAP-Rule" id="MF_00048"/>
    </source>
</evidence>
<evidence type="ECO:0000313" key="4">
    <source>
        <dbReference type="EMBL" id="MBF4809556.1"/>
    </source>
</evidence>
<dbReference type="PANTHER" id="PTHR34039">
    <property type="entry name" value="UPF0102 PROTEIN YRAN"/>
    <property type="match status" value="1"/>
</dbReference>
<accession>A0A930YTB0</accession>
<sequence>MSKKETSKHAEATSHEVEEKPSPQEDLKDQDKSPQEDDEQESRIPLEEMSSRQIGEKGEEIAAKYLIKRGYKIIQTNWTCQIGEVDIVAQDGDNVVLVEVKTRRILNKDDSIMPELAVNRAKQEKYRTLALMYAALHPALTSIRFDVVAINLVAPSTASLRHLIGAFSWDEQ</sequence>
<dbReference type="InterPro" id="IPR003509">
    <property type="entry name" value="UPF0102_YraN-like"/>
</dbReference>
<evidence type="ECO:0000256" key="3">
    <source>
        <dbReference type="SAM" id="MobiDB-lite"/>
    </source>
</evidence>
<dbReference type="InterPro" id="IPR011856">
    <property type="entry name" value="tRNA_endonuc-like_dom_sf"/>
</dbReference>
<comment type="similarity">
    <text evidence="1 2">Belongs to the UPF0102 family.</text>
</comment>
<organism evidence="4 5">
    <name type="scientific">Lancefieldella parvula</name>
    <dbReference type="NCBI Taxonomy" id="1382"/>
    <lineage>
        <taxon>Bacteria</taxon>
        <taxon>Bacillati</taxon>
        <taxon>Actinomycetota</taxon>
        <taxon>Coriobacteriia</taxon>
        <taxon>Coriobacteriales</taxon>
        <taxon>Atopobiaceae</taxon>
        <taxon>Lancefieldella</taxon>
    </lineage>
</organism>
<feature type="region of interest" description="Disordered" evidence="3">
    <location>
        <begin position="1"/>
        <end position="53"/>
    </location>
</feature>
<gene>
    <name evidence="4" type="ORF">HXK23_04995</name>
</gene>
<name>A0A930YTB0_9ACTN</name>
<dbReference type="HAMAP" id="MF_00048">
    <property type="entry name" value="UPF0102"/>
    <property type="match status" value="1"/>
</dbReference>
<dbReference type="CDD" id="cd20736">
    <property type="entry name" value="PoNe_Nuclease"/>
    <property type="match status" value="1"/>
</dbReference>